<keyword evidence="2" id="KW-1185">Reference proteome</keyword>
<comment type="caution">
    <text evidence="1">The sequence shown here is derived from an EMBL/GenBank/DDBJ whole genome shotgun (WGS) entry which is preliminary data.</text>
</comment>
<dbReference type="PATRIC" id="fig|1265738.3.peg.586"/>
<evidence type="ECO:0000313" key="1">
    <source>
        <dbReference type="EMBL" id="EMI22493.1"/>
    </source>
</evidence>
<evidence type="ECO:0000313" key="2">
    <source>
        <dbReference type="Proteomes" id="UP000011991"/>
    </source>
</evidence>
<name>M5RT25_9BACT</name>
<sequence>MPPETLGEFRYEGIPPETLGEFCYEEFRYGGSLTRVAAYPPLYSGS</sequence>
<organism evidence="1 2">
    <name type="scientific">Rhodopirellula maiorica SM1</name>
    <dbReference type="NCBI Taxonomy" id="1265738"/>
    <lineage>
        <taxon>Bacteria</taxon>
        <taxon>Pseudomonadati</taxon>
        <taxon>Planctomycetota</taxon>
        <taxon>Planctomycetia</taxon>
        <taxon>Pirellulales</taxon>
        <taxon>Pirellulaceae</taxon>
        <taxon>Novipirellula</taxon>
    </lineage>
</organism>
<dbReference type="EMBL" id="ANOG01000088">
    <property type="protein sequence ID" value="EMI22493.1"/>
    <property type="molecule type" value="Genomic_DNA"/>
</dbReference>
<reference evidence="1 2" key="1">
    <citation type="journal article" date="2013" name="Mar. Genomics">
        <title>Expression of sulfatases in Rhodopirellula baltica and the diversity of sulfatases in the genus Rhodopirellula.</title>
        <authorList>
            <person name="Wegner C.E."/>
            <person name="Richter-Heitmann T."/>
            <person name="Klindworth A."/>
            <person name="Klockow C."/>
            <person name="Richter M."/>
            <person name="Achstetter T."/>
            <person name="Glockner F.O."/>
            <person name="Harder J."/>
        </authorList>
    </citation>
    <scope>NUCLEOTIDE SEQUENCE [LARGE SCALE GENOMIC DNA]</scope>
    <source>
        <strain evidence="1 2">SM1</strain>
    </source>
</reference>
<gene>
    <name evidence="1" type="ORF">RMSM_00582</name>
</gene>
<accession>M5RT25</accession>
<proteinExistence type="predicted"/>
<dbReference type="Proteomes" id="UP000011991">
    <property type="component" value="Unassembled WGS sequence"/>
</dbReference>
<dbReference type="AlphaFoldDB" id="M5RT25"/>
<protein>
    <submittedName>
        <fullName evidence="1">Uncharacterized protein</fullName>
    </submittedName>
</protein>
<dbReference type="RefSeq" id="WP_008691185.1">
    <property type="nucleotide sequence ID" value="NZ_ANOG01000088.1"/>
</dbReference>